<name>A0A0D6P423_9PROT</name>
<sequence>MGGTGVTSTDGVRAQRRRVGWRAAAAGAAACVAVACLGAGGAFAPVLGQEPAVPDAGRIIPDPVGGSASGAAASTDAEAVTTEDGRYCTHLQEKLAQVEQGALQPPLQEAVSLSAEGTRLCEEGNVRGGIRRLRRALVLLMHARHAAPDGGGATLPDAAPRP</sequence>
<protein>
    <submittedName>
        <fullName evidence="2">Uncharacterized protein</fullName>
    </submittedName>
</protein>
<comment type="caution">
    <text evidence="2">The sequence shown here is derived from an EMBL/GenBank/DDBJ whole genome shotgun (WGS) entry which is preliminary data.</text>
</comment>
<reference evidence="2 3" key="1">
    <citation type="submission" date="2012-11" db="EMBL/GenBank/DDBJ databases">
        <title>Whole genome sequence of Acidisphaera rubrifaciens HS-AP3.</title>
        <authorList>
            <person name="Azuma Y."/>
            <person name="Higashiura N."/>
            <person name="Hirakawa H."/>
            <person name="Matsushita K."/>
        </authorList>
    </citation>
    <scope>NUCLEOTIDE SEQUENCE [LARGE SCALE GENOMIC DNA]</scope>
    <source>
        <strain evidence="2 3">HS-AP3</strain>
    </source>
</reference>
<evidence type="ECO:0000313" key="2">
    <source>
        <dbReference type="EMBL" id="GAN75948.1"/>
    </source>
</evidence>
<dbReference type="EMBL" id="BANB01000029">
    <property type="protein sequence ID" value="GAN75948.1"/>
    <property type="molecule type" value="Genomic_DNA"/>
</dbReference>
<feature type="transmembrane region" description="Helical" evidence="1">
    <location>
        <begin position="23"/>
        <end position="44"/>
    </location>
</feature>
<organism evidence="2 3">
    <name type="scientific">Acidisphaera rubrifaciens HS-AP3</name>
    <dbReference type="NCBI Taxonomy" id="1231350"/>
    <lineage>
        <taxon>Bacteria</taxon>
        <taxon>Pseudomonadati</taxon>
        <taxon>Pseudomonadota</taxon>
        <taxon>Alphaproteobacteria</taxon>
        <taxon>Acetobacterales</taxon>
        <taxon>Acetobacteraceae</taxon>
        <taxon>Acidisphaera</taxon>
    </lineage>
</organism>
<evidence type="ECO:0000256" key="1">
    <source>
        <dbReference type="SAM" id="Phobius"/>
    </source>
</evidence>
<gene>
    <name evidence="2" type="ORF">Asru_0029_05</name>
</gene>
<keyword evidence="3" id="KW-1185">Reference proteome</keyword>
<evidence type="ECO:0000313" key="3">
    <source>
        <dbReference type="Proteomes" id="UP000032680"/>
    </source>
</evidence>
<dbReference type="AlphaFoldDB" id="A0A0D6P423"/>
<accession>A0A0D6P423</accession>
<keyword evidence="1" id="KW-1133">Transmembrane helix</keyword>
<dbReference type="Proteomes" id="UP000032680">
    <property type="component" value="Unassembled WGS sequence"/>
</dbReference>
<keyword evidence="1" id="KW-0472">Membrane</keyword>
<proteinExistence type="predicted"/>
<keyword evidence="1" id="KW-0812">Transmembrane</keyword>